<dbReference type="OMA" id="DENWECC"/>
<feature type="compositionally biased region" description="Polar residues" evidence="1">
    <location>
        <begin position="257"/>
        <end position="266"/>
    </location>
</feature>
<keyword evidence="4" id="KW-1185">Reference proteome</keyword>
<evidence type="ECO:0000313" key="4">
    <source>
        <dbReference type="Proteomes" id="UP000041254"/>
    </source>
</evidence>
<feature type="signal peptide" evidence="2">
    <location>
        <begin position="1"/>
        <end position="17"/>
    </location>
</feature>
<organism evidence="3 4">
    <name type="scientific">Vitrella brassicaformis (strain CCMP3155)</name>
    <dbReference type="NCBI Taxonomy" id="1169540"/>
    <lineage>
        <taxon>Eukaryota</taxon>
        <taxon>Sar</taxon>
        <taxon>Alveolata</taxon>
        <taxon>Colpodellida</taxon>
        <taxon>Vitrellaceae</taxon>
        <taxon>Vitrella</taxon>
    </lineage>
</organism>
<feature type="compositionally biased region" description="Low complexity" evidence="1">
    <location>
        <begin position="275"/>
        <end position="284"/>
    </location>
</feature>
<evidence type="ECO:0000256" key="1">
    <source>
        <dbReference type="SAM" id="MobiDB-lite"/>
    </source>
</evidence>
<feature type="compositionally biased region" description="Basic and acidic residues" evidence="1">
    <location>
        <begin position="201"/>
        <end position="217"/>
    </location>
</feature>
<keyword evidence="2" id="KW-0732">Signal</keyword>
<dbReference type="EMBL" id="CDMY01001057">
    <property type="protein sequence ID" value="CEM39922.1"/>
    <property type="molecule type" value="Genomic_DNA"/>
</dbReference>
<proteinExistence type="predicted"/>
<feature type="compositionally biased region" description="Basic and acidic residues" evidence="1">
    <location>
        <begin position="224"/>
        <end position="233"/>
    </location>
</feature>
<dbReference type="Proteomes" id="UP000041254">
    <property type="component" value="Unassembled WGS sequence"/>
</dbReference>
<feature type="compositionally biased region" description="Basic and acidic residues" evidence="1">
    <location>
        <begin position="359"/>
        <end position="395"/>
    </location>
</feature>
<accession>A0A0G4H7P1</accession>
<gene>
    <name evidence="3" type="ORF">Vbra_19838</name>
</gene>
<feature type="compositionally biased region" description="Polar residues" evidence="1">
    <location>
        <begin position="396"/>
        <end position="416"/>
    </location>
</feature>
<evidence type="ECO:0000313" key="3">
    <source>
        <dbReference type="EMBL" id="CEM39922.1"/>
    </source>
</evidence>
<dbReference type="STRING" id="1169540.A0A0G4H7P1"/>
<dbReference type="VEuPathDB" id="CryptoDB:Vbra_19838"/>
<evidence type="ECO:0008006" key="5">
    <source>
        <dbReference type="Google" id="ProtNLM"/>
    </source>
</evidence>
<dbReference type="InParanoid" id="A0A0G4H7P1"/>
<dbReference type="AlphaFoldDB" id="A0A0G4H7P1"/>
<feature type="region of interest" description="Disordered" evidence="1">
    <location>
        <begin position="130"/>
        <end position="416"/>
    </location>
</feature>
<feature type="compositionally biased region" description="Basic and acidic residues" evidence="1">
    <location>
        <begin position="170"/>
        <end position="183"/>
    </location>
</feature>
<feature type="compositionally biased region" description="Basic and acidic residues" evidence="1">
    <location>
        <begin position="343"/>
        <end position="352"/>
    </location>
</feature>
<reference evidence="3 4" key="1">
    <citation type="submission" date="2014-11" db="EMBL/GenBank/DDBJ databases">
        <authorList>
            <person name="Zhu J."/>
            <person name="Qi W."/>
            <person name="Song R."/>
        </authorList>
    </citation>
    <scope>NUCLEOTIDE SEQUENCE [LARGE SCALE GENOMIC DNA]</scope>
</reference>
<evidence type="ECO:0000256" key="2">
    <source>
        <dbReference type="SAM" id="SignalP"/>
    </source>
</evidence>
<protein>
    <recommendedName>
        <fullName evidence="5">SMB domain-containing protein</fullName>
    </recommendedName>
</protein>
<feature type="compositionally biased region" description="Basic and acidic residues" evidence="1">
    <location>
        <begin position="243"/>
        <end position="254"/>
    </location>
</feature>
<feature type="chain" id="PRO_5005191210" description="SMB domain-containing protein" evidence="2">
    <location>
        <begin position="18"/>
        <end position="416"/>
    </location>
</feature>
<name>A0A0G4H7P1_VITBC</name>
<feature type="compositionally biased region" description="Basic and acidic residues" evidence="1">
    <location>
        <begin position="316"/>
        <end position="330"/>
    </location>
</feature>
<sequence length="416" mass="44860">MVVVFLVWLMLTLPTIANRKVCEEYRSDGSCERWKACKEGGEQATRDSSPVCCSRTVHIPTSTCTGALGDPCDGHNVEQECGGFKCVNGKCSTEGTDCRRNHAHCDENWECCASWCRDHKCQGSQISLQGETPEMRERPAASPEGGGWGLSPGEEPMTWDEDSLGGGSKKAKEEVADQEKVTVSEENDGGDAKPASSTESDADKDTAKEATEQEPPDKNTAAGKTEDQDKKGTTAETVSNTEEVNKESETKPEAENADQSKSTEANGQAKETEETQPATPQTQEKPTETKENETPSQTVTIEGTAETPPASAAPSKDIEKKEEEKTKEATEQQQTNKGTAVVNKEEPDKQDMEGTAAGKKQEVVSKESETTPEDSKKEKGNEPTETEAAKGEQKDSANVNINTKSLTMNVSLNPGE</sequence>